<dbReference type="EMBL" id="JADGJH010000043">
    <property type="protein sequence ID" value="KAJ3140860.1"/>
    <property type="molecule type" value="Genomic_DNA"/>
</dbReference>
<keyword evidence="2" id="KW-0285">Flavoprotein</keyword>
<feature type="domain" description="FAD-binding" evidence="6">
    <location>
        <begin position="311"/>
        <end position="376"/>
    </location>
</feature>
<evidence type="ECO:0000256" key="5">
    <source>
        <dbReference type="ARBA" id="ARBA00023033"/>
    </source>
</evidence>
<evidence type="ECO:0000256" key="1">
    <source>
        <dbReference type="ARBA" id="ARBA00007992"/>
    </source>
</evidence>
<keyword evidence="4" id="KW-0560">Oxidoreductase</keyword>
<dbReference type="Gene3D" id="3.50.50.60">
    <property type="entry name" value="FAD/NAD(P)-binding domain"/>
    <property type="match status" value="1"/>
</dbReference>
<dbReference type="PANTHER" id="PTHR13789:SF309">
    <property type="entry name" value="PUTATIVE (AFU_ORTHOLOGUE AFUA_6G14510)-RELATED"/>
    <property type="match status" value="1"/>
</dbReference>
<evidence type="ECO:0000259" key="6">
    <source>
        <dbReference type="Pfam" id="PF01494"/>
    </source>
</evidence>
<proteinExistence type="inferred from homology"/>
<organism evidence="7 8">
    <name type="scientific">Physocladia obscura</name>
    <dbReference type="NCBI Taxonomy" id="109957"/>
    <lineage>
        <taxon>Eukaryota</taxon>
        <taxon>Fungi</taxon>
        <taxon>Fungi incertae sedis</taxon>
        <taxon>Chytridiomycota</taxon>
        <taxon>Chytridiomycota incertae sedis</taxon>
        <taxon>Chytridiomycetes</taxon>
        <taxon>Chytridiales</taxon>
        <taxon>Chytriomycetaceae</taxon>
        <taxon>Physocladia</taxon>
    </lineage>
</organism>
<evidence type="ECO:0000256" key="4">
    <source>
        <dbReference type="ARBA" id="ARBA00023002"/>
    </source>
</evidence>
<keyword evidence="5" id="KW-0503">Monooxygenase</keyword>
<evidence type="ECO:0000313" key="7">
    <source>
        <dbReference type="EMBL" id="KAJ3140860.1"/>
    </source>
</evidence>
<comment type="caution">
    <text evidence="7">The sequence shown here is derived from an EMBL/GenBank/DDBJ whole genome shotgun (WGS) entry which is preliminary data.</text>
</comment>
<evidence type="ECO:0000256" key="2">
    <source>
        <dbReference type="ARBA" id="ARBA00022630"/>
    </source>
</evidence>
<dbReference type="GO" id="GO:0071949">
    <property type="term" value="F:FAD binding"/>
    <property type="evidence" value="ECO:0007669"/>
    <property type="project" value="InterPro"/>
</dbReference>
<accession>A0AAD5XL01</accession>
<keyword evidence="8" id="KW-1185">Reference proteome</keyword>
<comment type="similarity">
    <text evidence="1">Belongs to the paxM FAD-dependent monooxygenase family.</text>
</comment>
<gene>
    <name evidence="7" type="ORF">HK100_008735</name>
</gene>
<dbReference type="Proteomes" id="UP001211907">
    <property type="component" value="Unassembled WGS sequence"/>
</dbReference>
<evidence type="ECO:0000313" key="8">
    <source>
        <dbReference type="Proteomes" id="UP001211907"/>
    </source>
</evidence>
<feature type="domain" description="FAD-binding" evidence="6">
    <location>
        <begin position="4"/>
        <end position="182"/>
    </location>
</feature>
<protein>
    <recommendedName>
        <fullName evidence="6">FAD-binding domain-containing protein</fullName>
    </recommendedName>
</protein>
<dbReference type="PRINTS" id="PR00420">
    <property type="entry name" value="RNGMNOXGNASE"/>
</dbReference>
<reference evidence="7" key="1">
    <citation type="submission" date="2020-05" db="EMBL/GenBank/DDBJ databases">
        <title>Phylogenomic resolution of chytrid fungi.</title>
        <authorList>
            <person name="Stajich J.E."/>
            <person name="Amses K."/>
            <person name="Simmons R."/>
            <person name="Seto K."/>
            <person name="Myers J."/>
            <person name="Bonds A."/>
            <person name="Quandt C.A."/>
            <person name="Barry K."/>
            <person name="Liu P."/>
            <person name="Grigoriev I."/>
            <person name="Longcore J.E."/>
            <person name="James T.Y."/>
        </authorList>
    </citation>
    <scope>NUCLEOTIDE SEQUENCE</scope>
    <source>
        <strain evidence="7">JEL0513</strain>
    </source>
</reference>
<sequence length="429" mass="46407">MGLKVIIVGAGNSGPLLALYLQRAGHTPVIYDMFNPTDSPTHENPLFFGDLGGAIGISINGQRVLDDAGILEDILKVASEPFNNTIFAKIDGSSPVTLTNFEGNRNGFSKSYKTFTIMRMNLQHVIGMACSKAGIKYVLCSKLVKVEESEGGVKAYFADGTSATGDILVGADGAHSITRKSLFGDAHKAVFAKCITHVGVTELGNGKGLNGDDLDLDHVLAFYNDRSSNHATVFFKTAPNNSSWHITEVNLPAGENINDDWRPVSDLPKESARLAVLLEGWGGPKNHVEIVRAARRITSTPLYFVPPVPSFYKGRVVLIGDAAHAMLPYLGQGGNSALEDAGTLGHLLAELGDDWKTAFRLYNEIRQPRIKTIVAQTDIMAGMNNAWYGHFVVRVMAFVARYFGNLDKITGYDFLADTKAALALEKSKS</sequence>
<keyword evidence="3" id="KW-0274">FAD</keyword>
<name>A0AAD5XL01_9FUNG</name>
<dbReference type="Pfam" id="PF01494">
    <property type="entry name" value="FAD_binding_3"/>
    <property type="match status" value="2"/>
</dbReference>
<evidence type="ECO:0000256" key="3">
    <source>
        <dbReference type="ARBA" id="ARBA00022827"/>
    </source>
</evidence>
<dbReference type="PANTHER" id="PTHR13789">
    <property type="entry name" value="MONOOXYGENASE"/>
    <property type="match status" value="1"/>
</dbReference>
<dbReference type="GO" id="GO:0004497">
    <property type="term" value="F:monooxygenase activity"/>
    <property type="evidence" value="ECO:0007669"/>
    <property type="project" value="UniProtKB-KW"/>
</dbReference>
<dbReference type="InterPro" id="IPR002938">
    <property type="entry name" value="FAD-bd"/>
</dbReference>
<dbReference type="SUPFAM" id="SSF51905">
    <property type="entry name" value="FAD/NAD(P)-binding domain"/>
    <property type="match status" value="1"/>
</dbReference>
<dbReference type="InterPro" id="IPR036188">
    <property type="entry name" value="FAD/NAD-bd_sf"/>
</dbReference>
<dbReference type="InterPro" id="IPR050493">
    <property type="entry name" value="FAD-dep_Monooxygenase_BioMet"/>
</dbReference>
<dbReference type="AlphaFoldDB" id="A0AAD5XL01"/>